<feature type="domain" description="ATP-grasp" evidence="6">
    <location>
        <begin position="504"/>
        <end position="540"/>
    </location>
</feature>
<dbReference type="GO" id="GO:0005524">
    <property type="term" value="F:ATP binding"/>
    <property type="evidence" value="ECO:0007669"/>
    <property type="project" value="UniProtKB-UniRule"/>
</dbReference>
<keyword evidence="8" id="KW-1185">Reference proteome</keyword>
<proteinExistence type="inferred from homology"/>
<evidence type="ECO:0000256" key="3">
    <source>
        <dbReference type="ARBA" id="ARBA00022840"/>
    </source>
</evidence>
<keyword evidence="2 5" id="KW-0547">Nucleotide-binding</keyword>
<dbReference type="Pfam" id="PF13549">
    <property type="entry name" value="ATP-grasp_5"/>
    <property type="match status" value="1"/>
</dbReference>
<dbReference type="Pfam" id="PF13607">
    <property type="entry name" value="Succ_CoA_lig"/>
    <property type="match status" value="1"/>
</dbReference>
<dbReference type="Pfam" id="PF13380">
    <property type="entry name" value="CoA_binding_2"/>
    <property type="match status" value="1"/>
</dbReference>
<sequence>MGLEKVMRPGSVAVVGASKSETKRGYQSIRTLLEGKYEGWIFPINPKEDYILGLRCHKSISEIEQPVDVALICTPAATVPKILEECGQKGVGGAVILAGGFRETGQSGRKLEEEIVEVARRHNIRLIGPNTSGMLNLVDSLNLVGLRDVPKGEIALLSQSGNMALSLITEAKLKSRKGFSYYVGVGNEADIRFHEYLEYFRSDPSTRAILMYVEGMRDGRSFLQQAYLTSQEKPIILLKSGRSTTGKKSAGSHTGALAGMSEVAKGAFERAGITVIDNSDELFPVAETLSSAPPIRNNQVAILADGGGHATIAADILTDHGIKLPELEEKTKERLRQILPAAASVVNPVDVAGGTDADPSLFADCAKIILQDANVGGLLLVGLFGGYGIRFAESLALKEEDAAHQMGKMVTKRHKPIVIHSLYNSERPHSLELCRYYNLPVYDSLDVACKCIAVLAEYGNYLKSYHAKTNFVFNWGAKAKPEGRAILAKAQAEGRNSLLEHEAKRLFQLHGAPVKPGRLAASEDEAVQAAREIDGPVVMKIVSPDILHKSDAGGVKLSLAGETDIRNAHAQILQNAKAFNSDADIRGVLVEPMIQEEGVEIIIGTKIDEQFGPVIMYGLGGIMVEILKDVAFRVLPISRLTARTMIEETLSAPILKGVRGTPPYDIKVLVNLLLMVSDIVEAYPDIEEMDINPVILHHKGASLADARIILKSGDAG</sequence>
<evidence type="ECO:0000259" key="6">
    <source>
        <dbReference type="PROSITE" id="PS50975"/>
    </source>
</evidence>
<evidence type="ECO:0000313" key="7">
    <source>
        <dbReference type="EMBL" id="MCJ8502516.1"/>
    </source>
</evidence>
<dbReference type="SUPFAM" id="SSF52210">
    <property type="entry name" value="Succinyl-CoA synthetase domains"/>
    <property type="match status" value="2"/>
</dbReference>
<dbReference type="GO" id="GO:0043758">
    <property type="term" value="F:acetate-CoA ligase (ADP-forming) activity"/>
    <property type="evidence" value="ECO:0007669"/>
    <property type="project" value="InterPro"/>
</dbReference>
<evidence type="ECO:0000256" key="4">
    <source>
        <dbReference type="ARBA" id="ARBA00060888"/>
    </source>
</evidence>
<dbReference type="RefSeq" id="WP_246913411.1">
    <property type="nucleotide sequence ID" value="NZ_JALJRB010000027.1"/>
</dbReference>
<evidence type="ECO:0000313" key="8">
    <source>
        <dbReference type="Proteomes" id="UP001165427"/>
    </source>
</evidence>
<dbReference type="InterPro" id="IPR016102">
    <property type="entry name" value="Succinyl-CoA_synth-like"/>
</dbReference>
<name>A0AA41UME0_9BACT</name>
<dbReference type="EMBL" id="JALJRB010000027">
    <property type="protein sequence ID" value="MCJ8502516.1"/>
    <property type="molecule type" value="Genomic_DNA"/>
</dbReference>
<dbReference type="InterPro" id="IPR043938">
    <property type="entry name" value="Ligase_CoA_dom"/>
</dbReference>
<dbReference type="PROSITE" id="PS50975">
    <property type="entry name" value="ATP_GRASP"/>
    <property type="match status" value="1"/>
</dbReference>
<gene>
    <name evidence="7" type="ORF">MRX98_18210</name>
</gene>
<organism evidence="7 8">
    <name type="scientific">Desulfatitalea alkaliphila</name>
    <dbReference type="NCBI Taxonomy" id="2929485"/>
    <lineage>
        <taxon>Bacteria</taxon>
        <taxon>Pseudomonadati</taxon>
        <taxon>Thermodesulfobacteriota</taxon>
        <taxon>Desulfobacteria</taxon>
        <taxon>Desulfobacterales</taxon>
        <taxon>Desulfosarcinaceae</taxon>
        <taxon>Desulfatitalea</taxon>
    </lineage>
</organism>
<evidence type="ECO:0000256" key="5">
    <source>
        <dbReference type="PROSITE-ProRule" id="PRU00409"/>
    </source>
</evidence>
<dbReference type="InterPro" id="IPR003781">
    <property type="entry name" value="CoA-bd"/>
</dbReference>
<dbReference type="FunFam" id="3.30.1490.20:FF:000020">
    <property type="entry name" value="Protein lysine acetyltransferase"/>
    <property type="match status" value="1"/>
</dbReference>
<dbReference type="Gene3D" id="3.30.470.20">
    <property type="entry name" value="ATP-grasp fold, B domain"/>
    <property type="match status" value="1"/>
</dbReference>
<evidence type="ECO:0000256" key="1">
    <source>
        <dbReference type="ARBA" id="ARBA00022598"/>
    </source>
</evidence>
<dbReference type="InterPro" id="IPR036291">
    <property type="entry name" value="NAD(P)-bd_dom_sf"/>
</dbReference>
<keyword evidence="3 5" id="KW-0067">ATP-binding</keyword>
<dbReference type="Gene3D" id="3.30.1490.20">
    <property type="entry name" value="ATP-grasp fold, A domain"/>
    <property type="match status" value="1"/>
</dbReference>
<dbReference type="AlphaFoldDB" id="A0AA41UME0"/>
<dbReference type="PANTHER" id="PTHR43334">
    <property type="entry name" value="ACETATE--COA LIGASE [ADP-FORMING]"/>
    <property type="match status" value="1"/>
</dbReference>
<evidence type="ECO:0000256" key="2">
    <source>
        <dbReference type="ARBA" id="ARBA00022741"/>
    </source>
</evidence>
<reference evidence="7" key="1">
    <citation type="submission" date="2022-04" db="EMBL/GenBank/DDBJ databases">
        <title>Desulfatitalea alkaliphila sp. nov., a novel anaerobic sulfate-reducing bacterium isolated from terrestrial mud volcano, Taman Peninsula, Russia.</title>
        <authorList>
            <person name="Khomyakova M.A."/>
            <person name="Merkel A.Y."/>
            <person name="Slobodkin A.I."/>
        </authorList>
    </citation>
    <scope>NUCLEOTIDE SEQUENCE</scope>
    <source>
        <strain evidence="7">M08but</strain>
    </source>
</reference>
<keyword evidence="1 7" id="KW-0436">Ligase</keyword>
<comment type="caution">
    <text evidence="7">The sequence shown here is derived from an EMBL/GenBank/DDBJ whole genome shotgun (WGS) entry which is preliminary data.</text>
</comment>
<accession>A0AA41UME0</accession>
<dbReference type="SUPFAM" id="SSF56059">
    <property type="entry name" value="Glutathione synthetase ATP-binding domain-like"/>
    <property type="match status" value="1"/>
</dbReference>
<dbReference type="InterPro" id="IPR013815">
    <property type="entry name" value="ATP_grasp_subdomain_1"/>
</dbReference>
<dbReference type="GO" id="GO:0046872">
    <property type="term" value="F:metal ion binding"/>
    <property type="evidence" value="ECO:0007669"/>
    <property type="project" value="InterPro"/>
</dbReference>
<protein>
    <submittedName>
        <fullName evidence="7">Acetate--CoA ligase family protein</fullName>
    </submittedName>
</protein>
<dbReference type="InterPro" id="IPR011761">
    <property type="entry name" value="ATP-grasp"/>
</dbReference>
<dbReference type="SMART" id="SM00881">
    <property type="entry name" value="CoA_binding"/>
    <property type="match status" value="1"/>
</dbReference>
<dbReference type="PANTHER" id="PTHR43334:SF2">
    <property type="entry name" value="ACETATE--COA LIGASE [ADP-FORMING]"/>
    <property type="match status" value="1"/>
</dbReference>
<dbReference type="Gene3D" id="3.40.50.261">
    <property type="entry name" value="Succinyl-CoA synthetase domains"/>
    <property type="match status" value="2"/>
</dbReference>
<dbReference type="SUPFAM" id="SSF51735">
    <property type="entry name" value="NAD(P)-binding Rossmann-fold domains"/>
    <property type="match status" value="1"/>
</dbReference>
<dbReference type="InterPro" id="IPR032875">
    <property type="entry name" value="Succ_CoA_lig_flav_dom"/>
</dbReference>
<comment type="similarity">
    <text evidence="4">In the N-terminal section; belongs to the acetate CoA ligase alpha subunit family.</text>
</comment>
<dbReference type="Pfam" id="PF19045">
    <property type="entry name" value="Ligase_CoA_2"/>
    <property type="match status" value="1"/>
</dbReference>
<dbReference type="InterPro" id="IPR051538">
    <property type="entry name" value="Acyl-CoA_Synth/Transferase"/>
</dbReference>
<dbReference type="Proteomes" id="UP001165427">
    <property type="component" value="Unassembled WGS sequence"/>
</dbReference>
<dbReference type="Gene3D" id="3.40.50.720">
    <property type="entry name" value="NAD(P)-binding Rossmann-like Domain"/>
    <property type="match status" value="1"/>
</dbReference>